<accession>A0A7D5QAF7</accession>
<dbReference type="Pfam" id="PF03435">
    <property type="entry name" value="Sacchrp_dh_NADP"/>
    <property type="match status" value="1"/>
</dbReference>
<evidence type="ECO:0000259" key="1">
    <source>
        <dbReference type="Pfam" id="PF03435"/>
    </source>
</evidence>
<sequence length="353" mass="37531">MNGRVLVYGSYGYAGSLITREAVDAGDAPVLAGRRAEPLEEQATELGLDHRVFSLAHPGVVESQLGDVDAVLNCAGPFSRTVGPLLDACLETGTDYLDIAGRIETVESVAERDRDAERADVTVLPAVGFDVVPTDCLAATLDAELPETERLTLAIDGLGTFSPGTVKSIVESLDRPGAVREDGEIRSVPVAWKTREFDFGFGDETGVTVPWGTVSTAYYSTGIENVETYAVVPAVAVRAMRLGRRLTPLLAFEPLQRLLGMAADRFVSGPTPDERARSTARVWGEATTDDGDRAVARMTTPDTYDLTAATAVESARRVVSGGTEPGFQTPVTAFGADYVTEFDGVTLEHVEAA</sequence>
<dbReference type="KEGG" id="halu:HUG12_06590"/>
<proteinExistence type="predicted"/>
<gene>
    <name evidence="2" type="ORF">HUG12_06590</name>
</gene>
<protein>
    <submittedName>
        <fullName evidence="2">Saccharopine dehydrogenase NADP-binding domain-containing protein</fullName>
    </submittedName>
</protein>
<dbReference type="GeneID" id="56037111"/>
<reference evidence="2 3" key="1">
    <citation type="submission" date="2020-06" db="EMBL/GenBank/DDBJ databases">
        <title>NJ-3-1, isolated from saline soil.</title>
        <authorList>
            <person name="Cui H.L."/>
            <person name="Shi X."/>
        </authorList>
    </citation>
    <scope>NUCLEOTIDE SEQUENCE [LARGE SCALE GENOMIC DNA]</scope>
    <source>
        <strain evidence="2 3">NJ-3-1</strain>
    </source>
</reference>
<name>A0A7D5QAF7_9EURY</name>
<dbReference type="PANTHER" id="PTHR43781:SF1">
    <property type="entry name" value="SACCHAROPINE DEHYDROGENASE"/>
    <property type="match status" value="1"/>
</dbReference>
<dbReference type="InterPro" id="IPR036291">
    <property type="entry name" value="NAD(P)-bd_dom_sf"/>
</dbReference>
<dbReference type="Gene3D" id="3.40.50.720">
    <property type="entry name" value="NAD(P)-binding Rossmann-like Domain"/>
    <property type="match status" value="1"/>
</dbReference>
<dbReference type="InterPro" id="IPR005097">
    <property type="entry name" value="Sacchrp_dh_NADP-bd"/>
</dbReference>
<dbReference type="RefSeq" id="WP_179268004.1">
    <property type="nucleotide sequence ID" value="NZ_CP058579.1"/>
</dbReference>
<feature type="domain" description="Saccharopine dehydrogenase NADP binding" evidence="1">
    <location>
        <begin position="5"/>
        <end position="123"/>
    </location>
</feature>
<evidence type="ECO:0000313" key="3">
    <source>
        <dbReference type="Proteomes" id="UP000509626"/>
    </source>
</evidence>
<dbReference type="AlphaFoldDB" id="A0A7D5QAF7"/>
<dbReference type="Proteomes" id="UP000509626">
    <property type="component" value="Chromosome"/>
</dbReference>
<dbReference type="OrthoDB" id="194971at2157"/>
<dbReference type="EMBL" id="CP058579">
    <property type="protein sequence ID" value="QLG61419.1"/>
    <property type="molecule type" value="Genomic_DNA"/>
</dbReference>
<dbReference type="SUPFAM" id="SSF51735">
    <property type="entry name" value="NAD(P)-binding Rossmann-fold domains"/>
    <property type="match status" value="1"/>
</dbReference>
<organism evidence="2 3">
    <name type="scientific">Halorarum salinum</name>
    <dbReference type="NCBI Taxonomy" id="2743089"/>
    <lineage>
        <taxon>Archaea</taxon>
        <taxon>Methanobacteriati</taxon>
        <taxon>Methanobacteriota</taxon>
        <taxon>Stenosarchaea group</taxon>
        <taxon>Halobacteria</taxon>
        <taxon>Halobacteriales</taxon>
        <taxon>Haloferacaceae</taxon>
        <taxon>Halorarum</taxon>
    </lineage>
</organism>
<evidence type="ECO:0000313" key="2">
    <source>
        <dbReference type="EMBL" id="QLG61419.1"/>
    </source>
</evidence>
<dbReference type="PANTHER" id="PTHR43781">
    <property type="entry name" value="SACCHAROPINE DEHYDROGENASE"/>
    <property type="match status" value="1"/>
</dbReference>
<keyword evidence="3" id="KW-1185">Reference proteome</keyword>